<proteinExistence type="predicted"/>
<protein>
    <submittedName>
        <fullName evidence="1">Uncharacterized protein</fullName>
    </submittedName>
</protein>
<organism evidence="1 2">
    <name type="scientific">Castellaniella defragrans (strain DSM 12143 / CCUG 39792 / 65Phen)</name>
    <name type="common">Alcaligenes defragrans</name>
    <dbReference type="NCBI Taxonomy" id="1437824"/>
    <lineage>
        <taxon>Bacteria</taxon>
        <taxon>Pseudomonadati</taxon>
        <taxon>Pseudomonadota</taxon>
        <taxon>Betaproteobacteria</taxon>
        <taxon>Burkholderiales</taxon>
        <taxon>Alcaligenaceae</taxon>
        <taxon>Castellaniella</taxon>
    </lineage>
</organism>
<dbReference type="KEGG" id="cdn:BN940_01466"/>
<dbReference type="Proteomes" id="UP000019805">
    <property type="component" value="Chromosome"/>
</dbReference>
<dbReference type="EMBL" id="HG916765">
    <property type="protein sequence ID" value="CDM22770.1"/>
    <property type="molecule type" value="Genomic_DNA"/>
</dbReference>
<accession>W8X8B2</accession>
<name>W8X8B2_CASD6</name>
<dbReference type="HOGENOM" id="CLU_2932776_0_0_4"/>
<gene>
    <name evidence="1" type="ORF">BN940_01466</name>
</gene>
<evidence type="ECO:0000313" key="1">
    <source>
        <dbReference type="EMBL" id="CDM22770.1"/>
    </source>
</evidence>
<dbReference type="AlphaFoldDB" id="W8X8B2"/>
<reference evidence="1 2" key="1">
    <citation type="journal article" date="2014" name="BMC Microbiol.">
        <title>The oxygen-independent metabolism of cyclic monoterpenes in Castellaniella defragrans 65Phen.</title>
        <authorList>
            <person name="Petasch J."/>
            <person name="Disch E.M."/>
            <person name="Markert S."/>
            <person name="Becher D."/>
            <person name="Schweder T."/>
            <person name="Huttel B."/>
            <person name="Reinhardt R."/>
            <person name="Harder J."/>
        </authorList>
    </citation>
    <scope>NUCLEOTIDE SEQUENCE [LARGE SCALE GENOMIC DNA]</scope>
    <source>
        <strain evidence="1">65Phen</strain>
    </source>
</reference>
<sequence>MDARILRLEPLCEIGGHLALHAVLIAHDAYVGSHGPPCRREQHACRRHRMPEGMLHLSLL</sequence>
<dbReference type="STRING" id="1437824.BN940_01466"/>
<keyword evidence="2" id="KW-1185">Reference proteome</keyword>
<evidence type="ECO:0000313" key="2">
    <source>
        <dbReference type="Proteomes" id="UP000019805"/>
    </source>
</evidence>